<dbReference type="GO" id="GO:0000034">
    <property type="term" value="F:adenine deaminase activity"/>
    <property type="evidence" value="ECO:0007669"/>
    <property type="project" value="UniProtKB-EC"/>
</dbReference>
<evidence type="ECO:0000313" key="8">
    <source>
        <dbReference type="Proteomes" id="UP000035996"/>
    </source>
</evidence>
<evidence type="ECO:0000256" key="3">
    <source>
        <dbReference type="ARBA" id="ARBA00022801"/>
    </source>
</evidence>
<feature type="domain" description="Adenine deaminase C-terminal" evidence="6">
    <location>
        <begin position="409"/>
        <end position="570"/>
    </location>
</feature>
<organism evidence="7 8">
    <name type="scientific">Guptibacillus hwajinpoensis</name>
    <dbReference type="NCBI Taxonomy" id="208199"/>
    <lineage>
        <taxon>Bacteria</taxon>
        <taxon>Bacillati</taxon>
        <taxon>Bacillota</taxon>
        <taxon>Bacilli</taxon>
        <taxon>Bacillales</taxon>
        <taxon>Guptibacillaceae</taxon>
        <taxon>Guptibacillus</taxon>
    </lineage>
</organism>
<protein>
    <recommendedName>
        <fullName evidence="2">adenine deaminase</fullName>
        <ecNumber evidence="2">3.5.4.2</ecNumber>
    </recommendedName>
</protein>
<dbReference type="AlphaFoldDB" id="A0A0J6CRJ9"/>
<dbReference type="Gene3D" id="3.20.20.140">
    <property type="entry name" value="Metal-dependent hydrolases"/>
    <property type="match status" value="1"/>
</dbReference>
<dbReference type="Pfam" id="PF13382">
    <property type="entry name" value="Adenine_deam_C"/>
    <property type="match status" value="1"/>
</dbReference>
<keyword evidence="3" id="KW-0378">Hydrolase</keyword>
<comment type="similarity">
    <text evidence="1">Belongs to the metallo-dependent hydrolases superfamily. Adenine deaminase family.</text>
</comment>
<comment type="caution">
    <text evidence="7">The sequence shown here is derived from an EMBL/GenBank/DDBJ whole genome shotgun (WGS) entry which is preliminary data.</text>
</comment>
<dbReference type="PANTHER" id="PTHR11113:SF6">
    <property type="entry name" value="ADENINE DEAMINASE YERA-RELATED"/>
    <property type="match status" value="1"/>
</dbReference>
<dbReference type="OrthoDB" id="9775607at2"/>
<keyword evidence="8" id="KW-1185">Reference proteome</keyword>
<dbReference type="InterPro" id="IPR011059">
    <property type="entry name" value="Metal-dep_hydrolase_composite"/>
</dbReference>
<dbReference type="STRING" id="157733.AB986_20215"/>
<dbReference type="InterPro" id="IPR006680">
    <property type="entry name" value="Amidohydro-rel"/>
</dbReference>
<name>A0A0J6CRJ9_9BACL</name>
<evidence type="ECO:0000256" key="4">
    <source>
        <dbReference type="ARBA" id="ARBA00047720"/>
    </source>
</evidence>
<dbReference type="SUPFAM" id="SSF51338">
    <property type="entry name" value="Composite domain of metallo-dependent hydrolases"/>
    <property type="match status" value="1"/>
</dbReference>
<dbReference type="Gene3D" id="2.30.40.10">
    <property type="entry name" value="Urease, subunit C, domain 1"/>
    <property type="match status" value="1"/>
</dbReference>
<dbReference type="SUPFAM" id="SSF51556">
    <property type="entry name" value="Metallo-dependent hydrolases"/>
    <property type="match status" value="1"/>
</dbReference>
<dbReference type="PANTHER" id="PTHR11113">
    <property type="entry name" value="N-ACETYLGLUCOSAMINE-6-PHOSPHATE DEACETYLASE"/>
    <property type="match status" value="1"/>
</dbReference>
<evidence type="ECO:0000259" key="6">
    <source>
        <dbReference type="Pfam" id="PF13382"/>
    </source>
</evidence>
<accession>A0A0J6CRJ9</accession>
<dbReference type="PATRIC" id="fig|157733.3.peg.1846"/>
<dbReference type="EMBL" id="LELK01000015">
    <property type="protein sequence ID" value="KMM35783.1"/>
    <property type="molecule type" value="Genomic_DNA"/>
</dbReference>
<dbReference type="Proteomes" id="UP000035996">
    <property type="component" value="Unassembled WGS sequence"/>
</dbReference>
<evidence type="ECO:0000256" key="2">
    <source>
        <dbReference type="ARBA" id="ARBA00012782"/>
    </source>
</evidence>
<comment type="catalytic activity">
    <reaction evidence="4">
        <text>adenine + H2O + H(+) = hypoxanthine + NH4(+)</text>
        <dbReference type="Rhea" id="RHEA:23688"/>
        <dbReference type="ChEBI" id="CHEBI:15377"/>
        <dbReference type="ChEBI" id="CHEBI:15378"/>
        <dbReference type="ChEBI" id="CHEBI:16708"/>
        <dbReference type="ChEBI" id="CHEBI:17368"/>
        <dbReference type="ChEBI" id="CHEBI:28938"/>
        <dbReference type="EC" id="3.5.4.2"/>
    </reaction>
</comment>
<evidence type="ECO:0000259" key="5">
    <source>
        <dbReference type="Pfam" id="PF01979"/>
    </source>
</evidence>
<dbReference type="EC" id="3.5.4.2" evidence="2"/>
<proteinExistence type="inferred from homology"/>
<sequence>MAKRKNLWTKQQLRQHVQVVSGELPPSIVFYNATYLNNGIKKWVTSNIWVYEDRIVYVGDDLPEDHHSTEWIDCKGKCLVPGYIEPHAHPFQLYNPLTFARYASNRGTTTLMNDNMLFLLGLPHEKALTLIGDLDQFPVSMFWWARYDAQTKLLDEDAITNKHMKEWLSHPLVIQGGELTAWPDVLSGDDEILEWMQETRRLGKPVEGHLPGASLSTLTKMGLLGVSCDHEAMTGEEALRRLEMGMVTSLRYSSIRPDLPVILESLLEKGVTSFDRILMNTDGSTPSFLEQGLTDKLISIALEAGVPTEDAYSMVSYNVANHYGIADTHGMIAPGRLAHINILESSNKPLPLSVLARGKWLKRDGEEVEQDWSFDWEGHGLTAVEEKWELKPNDLTFSGPAGVEMINAVITKPYNLSIETSGDELPAGSDESFIMLLSREGEWRVNTIIKGFATNVQGFASSFSNTGDFIIIGKKKSDMIAAFNRVRQIGGGIALVEDEEVIAEIQLPLMGKMSTLPLEDVMKAEKRIITELEERGYSFGDPIYSLLFFSSTHLPFIRLTQQGIYDVKRKMVLFPSIMR</sequence>
<dbReference type="InterPro" id="IPR032466">
    <property type="entry name" value="Metal_Hydrolase"/>
</dbReference>
<reference evidence="7" key="1">
    <citation type="submission" date="2015-06" db="EMBL/GenBank/DDBJ databases">
        <authorList>
            <person name="Liu B."/>
            <person name="Wang J."/>
            <person name="Zhu Y."/>
            <person name="Liu G."/>
            <person name="Chen Q."/>
            <person name="Zheng C."/>
            <person name="Che J."/>
            <person name="Ge C."/>
            <person name="Shi H."/>
            <person name="Pan Z."/>
            <person name="Liu X."/>
        </authorList>
    </citation>
    <scope>NUCLEOTIDE SEQUENCE [LARGE SCALE GENOMIC DNA]</scope>
    <source>
        <strain evidence="7">DSM 16346</strain>
    </source>
</reference>
<dbReference type="Pfam" id="PF01979">
    <property type="entry name" value="Amidohydro_1"/>
    <property type="match status" value="1"/>
</dbReference>
<dbReference type="InterPro" id="IPR026912">
    <property type="entry name" value="Adenine_deam_C"/>
</dbReference>
<evidence type="ECO:0000256" key="1">
    <source>
        <dbReference type="ARBA" id="ARBA00006773"/>
    </source>
</evidence>
<feature type="domain" description="Amidohydrolase-related" evidence="5">
    <location>
        <begin position="79"/>
        <end position="360"/>
    </location>
</feature>
<dbReference type="RefSeq" id="WP_048313458.1">
    <property type="nucleotide sequence ID" value="NZ_CP119526.1"/>
</dbReference>
<gene>
    <name evidence="7" type="ORF">AB986_20215</name>
</gene>
<evidence type="ECO:0000313" key="7">
    <source>
        <dbReference type="EMBL" id="KMM35783.1"/>
    </source>
</evidence>